<protein>
    <submittedName>
        <fullName evidence="2">PadR family transcriptional regulator</fullName>
    </submittedName>
</protein>
<comment type="caution">
    <text evidence="2">The sequence shown here is derived from an EMBL/GenBank/DDBJ whole genome shotgun (WGS) entry which is preliminary data.</text>
</comment>
<accession>A0A3B0BYR4</accession>
<evidence type="ECO:0000313" key="2">
    <source>
        <dbReference type="EMBL" id="RKN77970.1"/>
    </source>
</evidence>
<feature type="domain" description="Transcription regulator PadR N-terminal" evidence="1">
    <location>
        <begin position="20"/>
        <end position="89"/>
    </location>
</feature>
<dbReference type="OrthoDB" id="982587at2"/>
<dbReference type="Gene3D" id="1.10.10.10">
    <property type="entry name" value="Winged helix-like DNA-binding domain superfamily/Winged helix DNA-binding domain"/>
    <property type="match status" value="1"/>
</dbReference>
<name>A0A3B0BYR4_9FLAO</name>
<dbReference type="InterPro" id="IPR005149">
    <property type="entry name" value="Tscrpt_reg_PadR_N"/>
</dbReference>
<sequence>MANKGLGEFEELVLLAVCILDGEGYGISVKKEVERHSGRSILLGAVHITLYRLQDKGLLQSKIGGSTVKRGGRSKRFFKITDSGLKHLKAAQEVRQKMWELIPQLKFNM</sequence>
<reference evidence="2 3" key="1">
    <citation type="submission" date="2018-10" db="EMBL/GenBank/DDBJ databases">
        <title>Ulvibacterium marinum gen. nov., sp. nov., a novel marine bacterium of the family Flavobacteriaceae, isolated from a culture of the green alga Ulva prolifera.</title>
        <authorList>
            <person name="Zhang Z."/>
        </authorList>
    </citation>
    <scope>NUCLEOTIDE SEQUENCE [LARGE SCALE GENOMIC DNA]</scope>
    <source>
        <strain evidence="2 3">CCMM003</strain>
    </source>
</reference>
<organism evidence="2 3">
    <name type="scientific">Ulvibacterium marinum</name>
    <dbReference type="NCBI Taxonomy" id="2419782"/>
    <lineage>
        <taxon>Bacteria</taxon>
        <taxon>Pseudomonadati</taxon>
        <taxon>Bacteroidota</taxon>
        <taxon>Flavobacteriia</taxon>
        <taxon>Flavobacteriales</taxon>
        <taxon>Flavobacteriaceae</taxon>
        <taxon>Ulvibacterium</taxon>
    </lineage>
</organism>
<evidence type="ECO:0000259" key="1">
    <source>
        <dbReference type="Pfam" id="PF03551"/>
    </source>
</evidence>
<dbReference type="SUPFAM" id="SSF46785">
    <property type="entry name" value="Winged helix' DNA-binding domain"/>
    <property type="match status" value="1"/>
</dbReference>
<proteinExistence type="predicted"/>
<dbReference type="Pfam" id="PF03551">
    <property type="entry name" value="PadR"/>
    <property type="match status" value="1"/>
</dbReference>
<gene>
    <name evidence="2" type="ORF">D7Z94_22395</name>
</gene>
<dbReference type="Proteomes" id="UP000276603">
    <property type="component" value="Unassembled WGS sequence"/>
</dbReference>
<dbReference type="EMBL" id="RBCJ01000005">
    <property type="protein sequence ID" value="RKN77970.1"/>
    <property type="molecule type" value="Genomic_DNA"/>
</dbReference>
<evidence type="ECO:0000313" key="3">
    <source>
        <dbReference type="Proteomes" id="UP000276603"/>
    </source>
</evidence>
<keyword evidence="3" id="KW-1185">Reference proteome</keyword>
<dbReference type="InterPro" id="IPR036388">
    <property type="entry name" value="WH-like_DNA-bd_sf"/>
</dbReference>
<dbReference type="InterPro" id="IPR036390">
    <property type="entry name" value="WH_DNA-bd_sf"/>
</dbReference>
<dbReference type="AlphaFoldDB" id="A0A3B0BYR4"/>
<dbReference type="RefSeq" id="WP_120713867.1">
    <property type="nucleotide sequence ID" value="NZ_RBCJ01000005.1"/>
</dbReference>